<protein>
    <submittedName>
        <fullName evidence="3">Uncharacterized protein</fullName>
    </submittedName>
</protein>
<keyword evidence="2" id="KW-0812">Transmembrane</keyword>
<dbReference type="Proteomes" id="UP001234989">
    <property type="component" value="Chromosome 4"/>
</dbReference>
<evidence type="ECO:0000256" key="2">
    <source>
        <dbReference type="SAM" id="Phobius"/>
    </source>
</evidence>
<dbReference type="EMBL" id="CP133615">
    <property type="protein sequence ID" value="WMV24504.1"/>
    <property type="molecule type" value="Genomic_DNA"/>
</dbReference>
<feature type="transmembrane region" description="Helical" evidence="2">
    <location>
        <begin position="21"/>
        <end position="41"/>
    </location>
</feature>
<evidence type="ECO:0000313" key="4">
    <source>
        <dbReference type="Proteomes" id="UP001234989"/>
    </source>
</evidence>
<dbReference type="AlphaFoldDB" id="A0AAF0TM80"/>
<feature type="transmembrane region" description="Helical" evidence="2">
    <location>
        <begin position="154"/>
        <end position="178"/>
    </location>
</feature>
<evidence type="ECO:0000256" key="1">
    <source>
        <dbReference type="SAM" id="MobiDB-lite"/>
    </source>
</evidence>
<organism evidence="3 4">
    <name type="scientific">Solanum verrucosum</name>
    <dbReference type="NCBI Taxonomy" id="315347"/>
    <lineage>
        <taxon>Eukaryota</taxon>
        <taxon>Viridiplantae</taxon>
        <taxon>Streptophyta</taxon>
        <taxon>Embryophyta</taxon>
        <taxon>Tracheophyta</taxon>
        <taxon>Spermatophyta</taxon>
        <taxon>Magnoliopsida</taxon>
        <taxon>eudicotyledons</taxon>
        <taxon>Gunneridae</taxon>
        <taxon>Pentapetalae</taxon>
        <taxon>asterids</taxon>
        <taxon>lamiids</taxon>
        <taxon>Solanales</taxon>
        <taxon>Solanaceae</taxon>
        <taxon>Solanoideae</taxon>
        <taxon>Solaneae</taxon>
        <taxon>Solanum</taxon>
    </lineage>
</organism>
<reference evidence="3" key="1">
    <citation type="submission" date="2023-08" db="EMBL/GenBank/DDBJ databases">
        <title>A de novo genome assembly of Solanum verrucosum Schlechtendal, a Mexican diploid species geographically isolated from the other diploid A-genome species in potato relatives.</title>
        <authorList>
            <person name="Hosaka K."/>
        </authorList>
    </citation>
    <scope>NUCLEOTIDE SEQUENCE</scope>
    <source>
        <tissue evidence="3">Young leaves</tissue>
    </source>
</reference>
<feature type="region of interest" description="Disordered" evidence="1">
    <location>
        <begin position="117"/>
        <end position="145"/>
    </location>
</feature>
<proteinExistence type="predicted"/>
<gene>
    <name evidence="3" type="ORF">MTR67_017889</name>
</gene>
<name>A0AAF0TM80_SOLVR</name>
<keyword evidence="2" id="KW-1133">Transmembrane helix</keyword>
<accession>A0AAF0TM80</accession>
<evidence type="ECO:0000313" key="3">
    <source>
        <dbReference type="EMBL" id="WMV24504.1"/>
    </source>
</evidence>
<keyword evidence="4" id="KW-1185">Reference proteome</keyword>
<sequence length="198" mass="22346">MRLYQYQSPLKQGKATLPVRVVLFLSSLRALLVVLLLLTGIPVPTKAHTLHTYYWTSLRAGMPPDLNVYSRPRGAILRAALHTMGLYNLLDLSIEGIQQWAYLKASNEALKKETEVLKSRSSRAKTGEQSKPKRKLQKSNEIPSGNNKKIERPVLGLLLLWMDNMTLLLSFLLAISFLKMLILQPQDVMTYSVLTLAT</sequence>
<keyword evidence="2" id="KW-0472">Membrane</keyword>